<organism evidence="4 5">
    <name type="scientific">Variovorax rhizosphaerae</name>
    <dbReference type="NCBI Taxonomy" id="1836200"/>
    <lineage>
        <taxon>Bacteria</taxon>
        <taxon>Pseudomonadati</taxon>
        <taxon>Pseudomonadota</taxon>
        <taxon>Betaproteobacteria</taxon>
        <taxon>Burkholderiales</taxon>
        <taxon>Comamonadaceae</taxon>
        <taxon>Variovorax</taxon>
    </lineage>
</organism>
<evidence type="ECO:0000259" key="3">
    <source>
        <dbReference type="PROSITE" id="PS51186"/>
    </source>
</evidence>
<dbReference type="InterPro" id="IPR000182">
    <property type="entry name" value="GNAT_dom"/>
</dbReference>
<protein>
    <submittedName>
        <fullName evidence="4">GNAT family N-acetyltransferase</fullName>
    </submittedName>
</protein>
<reference evidence="4 5" key="1">
    <citation type="submission" date="2024-03" db="EMBL/GenBank/DDBJ databases">
        <title>Novel species of the genus Variovorax.</title>
        <authorList>
            <person name="Liu Q."/>
            <person name="Xin Y.-H."/>
        </authorList>
    </citation>
    <scope>NUCLEOTIDE SEQUENCE [LARGE SCALE GENOMIC DNA]</scope>
    <source>
        <strain evidence="4 5">KACC 18900</strain>
    </source>
</reference>
<evidence type="ECO:0000256" key="2">
    <source>
        <dbReference type="ARBA" id="ARBA00023315"/>
    </source>
</evidence>
<dbReference type="SUPFAM" id="SSF55729">
    <property type="entry name" value="Acyl-CoA N-acyltransferases (Nat)"/>
    <property type="match status" value="1"/>
</dbReference>
<evidence type="ECO:0000256" key="1">
    <source>
        <dbReference type="ARBA" id="ARBA00022679"/>
    </source>
</evidence>
<feature type="domain" description="N-acetyltransferase" evidence="3">
    <location>
        <begin position="117"/>
        <end position="251"/>
    </location>
</feature>
<keyword evidence="1" id="KW-0808">Transferase</keyword>
<dbReference type="PANTHER" id="PTHR43877:SF2">
    <property type="entry name" value="AMINOALKYLPHOSPHONATE N-ACETYLTRANSFERASE-RELATED"/>
    <property type="match status" value="1"/>
</dbReference>
<accession>A0ABU8WDA6</accession>
<proteinExistence type="predicted"/>
<keyword evidence="5" id="KW-1185">Reference proteome</keyword>
<dbReference type="Proteomes" id="UP001385892">
    <property type="component" value="Unassembled WGS sequence"/>
</dbReference>
<gene>
    <name evidence="4" type="ORF">WKW82_01755</name>
</gene>
<dbReference type="Gene3D" id="3.40.630.30">
    <property type="match status" value="1"/>
</dbReference>
<sequence length="251" mass="26794">MTSEDIEAIERATLAAVAPHTVEEFDGWLLPFDHGTVGRAKSAVPLRHEAPRDAAGLLAAIEARYAYQGLPAAFRMADLPCFDALRGALLERNYQRGKPTLTQTSDLRSLVALAPEVPADVDTTPDAGWASVFLGEGFDPVDGASRVQALSRAAGTLFGSVREDGRTVAAGALALSHGWASLHGMRTQQSARGRGLAGRVMAGLAQAALALGYERVFLQVEAGNAPAQALYRRAGFLTQWTYEYWTADRVA</sequence>
<comment type="caution">
    <text evidence="4">The sequence shown here is derived from an EMBL/GenBank/DDBJ whole genome shotgun (WGS) entry which is preliminary data.</text>
</comment>
<dbReference type="PANTHER" id="PTHR43877">
    <property type="entry name" value="AMINOALKYLPHOSPHONATE N-ACETYLTRANSFERASE-RELATED-RELATED"/>
    <property type="match status" value="1"/>
</dbReference>
<dbReference type="EMBL" id="JBBKZT010000001">
    <property type="protein sequence ID" value="MEJ8845354.1"/>
    <property type="molecule type" value="Genomic_DNA"/>
</dbReference>
<dbReference type="InterPro" id="IPR016181">
    <property type="entry name" value="Acyl_CoA_acyltransferase"/>
</dbReference>
<dbReference type="InterPro" id="IPR050832">
    <property type="entry name" value="Bact_Acetyltransf"/>
</dbReference>
<keyword evidence="2" id="KW-0012">Acyltransferase</keyword>
<dbReference type="RefSeq" id="WP_340340522.1">
    <property type="nucleotide sequence ID" value="NZ_JBBKZT010000001.1"/>
</dbReference>
<evidence type="ECO:0000313" key="4">
    <source>
        <dbReference type="EMBL" id="MEJ8845354.1"/>
    </source>
</evidence>
<dbReference type="PROSITE" id="PS51186">
    <property type="entry name" value="GNAT"/>
    <property type="match status" value="1"/>
</dbReference>
<evidence type="ECO:0000313" key="5">
    <source>
        <dbReference type="Proteomes" id="UP001385892"/>
    </source>
</evidence>
<dbReference type="InterPro" id="IPR056935">
    <property type="entry name" value="Rv0428c-like_C"/>
</dbReference>
<name>A0ABU8WDA6_9BURK</name>
<dbReference type="Pfam" id="PF24553">
    <property type="entry name" value="Rv0428c_C"/>
    <property type="match status" value="1"/>
</dbReference>